<name>A0A9W4KFS8_9EURO</name>
<dbReference type="SUPFAM" id="SSF51735">
    <property type="entry name" value="NAD(P)-binding Rossmann-fold domains"/>
    <property type="match status" value="1"/>
</dbReference>
<evidence type="ECO:0000256" key="2">
    <source>
        <dbReference type="ARBA" id="ARBA00023002"/>
    </source>
</evidence>
<dbReference type="InterPro" id="IPR029753">
    <property type="entry name" value="D-isomer_DH_CS"/>
</dbReference>
<dbReference type="InterPro" id="IPR006139">
    <property type="entry name" value="D-isomer_2_OHA_DH_cat_dom"/>
</dbReference>
<dbReference type="GO" id="GO:0051287">
    <property type="term" value="F:NAD binding"/>
    <property type="evidence" value="ECO:0007669"/>
    <property type="project" value="InterPro"/>
</dbReference>
<dbReference type="InterPro" id="IPR036291">
    <property type="entry name" value="NAD(P)-bd_dom_sf"/>
</dbReference>
<comment type="caution">
    <text evidence="7">The sequence shown here is derived from an EMBL/GenBank/DDBJ whole genome shotgun (WGS) entry which is preliminary data.</text>
</comment>
<dbReference type="InterPro" id="IPR050223">
    <property type="entry name" value="D-isomer_2-hydroxyacid_DH"/>
</dbReference>
<evidence type="ECO:0000259" key="5">
    <source>
        <dbReference type="Pfam" id="PF00389"/>
    </source>
</evidence>
<evidence type="ECO:0000259" key="6">
    <source>
        <dbReference type="Pfam" id="PF02826"/>
    </source>
</evidence>
<feature type="domain" description="D-isomer specific 2-hydroxyacid dehydrogenase NAD-binding" evidence="6">
    <location>
        <begin position="126"/>
        <end position="305"/>
    </location>
</feature>
<evidence type="ECO:0000313" key="7">
    <source>
        <dbReference type="EMBL" id="CAG8907079.1"/>
    </source>
</evidence>
<evidence type="ECO:0008006" key="9">
    <source>
        <dbReference type="Google" id="ProtNLM"/>
    </source>
</evidence>
<evidence type="ECO:0000313" key="8">
    <source>
        <dbReference type="Proteomes" id="UP001154252"/>
    </source>
</evidence>
<dbReference type="PROSITE" id="PS00065">
    <property type="entry name" value="D_2_HYDROXYACID_DH_1"/>
    <property type="match status" value="1"/>
</dbReference>
<dbReference type="PROSITE" id="PS00670">
    <property type="entry name" value="D_2_HYDROXYACID_DH_2"/>
    <property type="match status" value="1"/>
</dbReference>
<evidence type="ECO:0000256" key="4">
    <source>
        <dbReference type="RuleBase" id="RU003719"/>
    </source>
</evidence>
<keyword evidence="3" id="KW-0520">NAD</keyword>
<dbReference type="EMBL" id="CAJVRC010000890">
    <property type="protein sequence ID" value="CAG8907079.1"/>
    <property type="molecule type" value="Genomic_DNA"/>
</dbReference>
<dbReference type="Gene3D" id="3.40.50.720">
    <property type="entry name" value="NAD(P)-binding Rossmann-like Domain"/>
    <property type="match status" value="2"/>
</dbReference>
<protein>
    <recommendedName>
        <fullName evidence="9">2-hydroxyacid dehydrogenase</fullName>
    </recommendedName>
</protein>
<dbReference type="PROSITE" id="PS00671">
    <property type="entry name" value="D_2_HYDROXYACID_DH_3"/>
    <property type="match status" value="1"/>
</dbReference>
<accession>A0A9W4KFS8</accession>
<dbReference type="GO" id="GO:0005829">
    <property type="term" value="C:cytosol"/>
    <property type="evidence" value="ECO:0007669"/>
    <property type="project" value="TreeGrafter"/>
</dbReference>
<organism evidence="7 8">
    <name type="scientific">Penicillium egyptiacum</name>
    <dbReference type="NCBI Taxonomy" id="1303716"/>
    <lineage>
        <taxon>Eukaryota</taxon>
        <taxon>Fungi</taxon>
        <taxon>Dikarya</taxon>
        <taxon>Ascomycota</taxon>
        <taxon>Pezizomycotina</taxon>
        <taxon>Eurotiomycetes</taxon>
        <taxon>Eurotiomycetidae</taxon>
        <taxon>Eurotiales</taxon>
        <taxon>Aspergillaceae</taxon>
        <taxon>Penicillium</taxon>
    </lineage>
</organism>
<feature type="domain" description="D-isomer specific 2-hydroxyacid dehydrogenase catalytic" evidence="5">
    <location>
        <begin position="54"/>
        <end position="336"/>
    </location>
</feature>
<dbReference type="InterPro" id="IPR029752">
    <property type="entry name" value="D-isomer_DH_CS1"/>
</dbReference>
<dbReference type="FunFam" id="3.40.50.720:FF:000203">
    <property type="entry name" value="D-3-phosphoglycerate dehydrogenase (SerA)"/>
    <property type="match status" value="1"/>
</dbReference>
<dbReference type="Pfam" id="PF02826">
    <property type="entry name" value="2-Hacid_dh_C"/>
    <property type="match status" value="1"/>
</dbReference>
<keyword evidence="8" id="KW-1185">Reference proteome</keyword>
<dbReference type="InterPro" id="IPR006140">
    <property type="entry name" value="D-isomer_DH_NAD-bd"/>
</dbReference>
<dbReference type="PANTHER" id="PTHR10996:SF269">
    <property type="entry name" value="HYPOTHETICAL D-ISOMER SPECIFIC 2-HYDROXYACID DEHYDROGENASE (EUROFUNG)"/>
    <property type="match status" value="1"/>
</dbReference>
<dbReference type="GO" id="GO:0016618">
    <property type="term" value="F:hydroxypyruvate reductase [NAD(P)H] activity"/>
    <property type="evidence" value="ECO:0007669"/>
    <property type="project" value="TreeGrafter"/>
</dbReference>
<reference evidence="7" key="1">
    <citation type="submission" date="2021-07" db="EMBL/GenBank/DDBJ databases">
        <authorList>
            <person name="Branca A.L. A."/>
        </authorList>
    </citation>
    <scope>NUCLEOTIDE SEQUENCE</scope>
</reference>
<dbReference type="Proteomes" id="UP001154252">
    <property type="component" value="Unassembled WGS sequence"/>
</dbReference>
<keyword evidence="2 4" id="KW-0560">Oxidoreductase</keyword>
<dbReference type="PANTHER" id="PTHR10996">
    <property type="entry name" value="2-HYDROXYACID DEHYDROGENASE-RELATED"/>
    <property type="match status" value="1"/>
</dbReference>
<sequence length="343" mass="36608">MPAAAKPRVVCLGEPKYVGAEYLAEFQTEYNYSVLPATNRAETQAMLPADIAANGPIDAFIIRMGTPPYEPFDAELLKALAPGCKIIVSASAGYNEFDVNWMAEQGIVFCNTVNAVAEATADMALFLILAVLRNTTNAEKSARNGTWRAPAGGGLVPARDPSGLTLGIVGMGAIGKYLAKKAACFNMKIKYHSRNPLPPAEEAKYSATYCRTLHELLATSDVVSLNCPLNEKTTGLIGSAEFAAMKDGAFLINTARGPVVDEKALIAALESGKITRAGLDVFANEPSPNPWFLGSDKVIIQPHLGGLTDSAFQKAERECFENIRALFSKGKANSPVTVFKSKV</sequence>
<dbReference type="Pfam" id="PF00389">
    <property type="entry name" value="2-Hacid_dh"/>
    <property type="match status" value="1"/>
</dbReference>
<dbReference type="GO" id="GO:0030267">
    <property type="term" value="F:glyoxylate reductase (NADPH) activity"/>
    <property type="evidence" value="ECO:0007669"/>
    <property type="project" value="TreeGrafter"/>
</dbReference>
<proteinExistence type="inferred from homology"/>
<dbReference type="AlphaFoldDB" id="A0A9W4KFS8"/>
<dbReference type="OrthoDB" id="9991913at2759"/>
<evidence type="ECO:0000256" key="1">
    <source>
        <dbReference type="ARBA" id="ARBA00005854"/>
    </source>
</evidence>
<gene>
    <name evidence="7" type="ORF">PEGY_LOCUS8674</name>
</gene>
<dbReference type="CDD" id="cd12168">
    <property type="entry name" value="Mand_dh_like"/>
    <property type="match status" value="1"/>
</dbReference>
<evidence type="ECO:0000256" key="3">
    <source>
        <dbReference type="ARBA" id="ARBA00023027"/>
    </source>
</evidence>
<comment type="similarity">
    <text evidence="1 4">Belongs to the D-isomer specific 2-hydroxyacid dehydrogenase family.</text>
</comment>
<dbReference type="SUPFAM" id="SSF52283">
    <property type="entry name" value="Formate/glycerate dehydrogenase catalytic domain-like"/>
    <property type="match status" value="1"/>
</dbReference>